<dbReference type="Proteomes" id="UP000274822">
    <property type="component" value="Unassembled WGS sequence"/>
</dbReference>
<name>A0A433P8K4_9FUNG</name>
<organism evidence="1 2">
    <name type="scientific">Jimgerdemannia flammicorona</name>
    <dbReference type="NCBI Taxonomy" id="994334"/>
    <lineage>
        <taxon>Eukaryota</taxon>
        <taxon>Fungi</taxon>
        <taxon>Fungi incertae sedis</taxon>
        <taxon>Mucoromycota</taxon>
        <taxon>Mucoromycotina</taxon>
        <taxon>Endogonomycetes</taxon>
        <taxon>Endogonales</taxon>
        <taxon>Endogonaceae</taxon>
        <taxon>Jimgerdemannia</taxon>
    </lineage>
</organism>
<dbReference type="AlphaFoldDB" id="A0A433P8K4"/>
<reference evidence="1 2" key="1">
    <citation type="journal article" date="2018" name="New Phytol.">
        <title>Phylogenomics of Endogonaceae and evolution of mycorrhizas within Mucoromycota.</title>
        <authorList>
            <person name="Chang Y."/>
            <person name="Desiro A."/>
            <person name="Na H."/>
            <person name="Sandor L."/>
            <person name="Lipzen A."/>
            <person name="Clum A."/>
            <person name="Barry K."/>
            <person name="Grigoriev I.V."/>
            <person name="Martin F.M."/>
            <person name="Stajich J.E."/>
            <person name="Smith M.E."/>
            <person name="Bonito G."/>
            <person name="Spatafora J.W."/>
        </authorList>
    </citation>
    <scope>NUCLEOTIDE SEQUENCE [LARGE SCALE GENOMIC DNA]</scope>
    <source>
        <strain evidence="1 2">AD002</strain>
    </source>
</reference>
<sequence length="77" mass="9076">MKRACNGLRYVGFEKRDLWKPNSFPSMLVHYSDPESALKKLARMLVAGENPLNIVRRHLNWRTNFLARNVVAKYTER</sequence>
<evidence type="ECO:0000313" key="2">
    <source>
        <dbReference type="Proteomes" id="UP000274822"/>
    </source>
</evidence>
<dbReference type="EMBL" id="RBNJ01028623">
    <property type="protein sequence ID" value="RUS13871.1"/>
    <property type="molecule type" value="Genomic_DNA"/>
</dbReference>
<evidence type="ECO:0000313" key="1">
    <source>
        <dbReference type="EMBL" id="RUS13871.1"/>
    </source>
</evidence>
<gene>
    <name evidence="1" type="ORF">BC938DRAFT_477633</name>
</gene>
<protein>
    <submittedName>
        <fullName evidence="1">Uncharacterized protein</fullName>
    </submittedName>
</protein>
<keyword evidence="2" id="KW-1185">Reference proteome</keyword>
<proteinExistence type="predicted"/>
<accession>A0A433P8K4</accession>
<comment type="caution">
    <text evidence="1">The sequence shown here is derived from an EMBL/GenBank/DDBJ whole genome shotgun (WGS) entry which is preliminary data.</text>
</comment>